<proteinExistence type="predicted"/>
<evidence type="ECO:0000313" key="2">
    <source>
        <dbReference type="EMBL" id="KAF2843790.1"/>
    </source>
</evidence>
<feature type="compositionally biased region" description="Low complexity" evidence="1">
    <location>
        <begin position="27"/>
        <end position="36"/>
    </location>
</feature>
<accession>A0A9P4SJK8</accession>
<dbReference type="EMBL" id="MU006089">
    <property type="protein sequence ID" value="KAF2843790.1"/>
    <property type="molecule type" value="Genomic_DNA"/>
</dbReference>
<evidence type="ECO:0000256" key="1">
    <source>
        <dbReference type="SAM" id="MobiDB-lite"/>
    </source>
</evidence>
<reference evidence="2" key="1">
    <citation type="journal article" date="2020" name="Stud. Mycol.">
        <title>101 Dothideomycetes genomes: a test case for predicting lifestyles and emergence of pathogens.</title>
        <authorList>
            <person name="Haridas S."/>
            <person name="Albert R."/>
            <person name="Binder M."/>
            <person name="Bloem J."/>
            <person name="Labutti K."/>
            <person name="Salamov A."/>
            <person name="Andreopoulos B."/>
            <person name="Baker S."/>
            <person name="Barry K."/>
            <person name="Bills G."/>
            <person name="Bluhm B."/>
            <person name="Cannon C."/>
            <person name="Castanera R."/>
            <person name="Culley D."/>
            <person name="Daum C."/>
            <person name="Ezra D."/>
            <person name="Gonzalez J."/>
            <person name="Henrissat B."/>
            <person name="Kuo A."/>
            <person name="Liang C."/>
            <person name="Lipzen A."/>
            <person name="Lutzoni F."/>
            <person name="Magnuson J."/>
            <person name="Mondo S."/>
            <person name="Nolan M."/>
            <person name="Ohm R."/>
            <person name="Pangilinan J."/>
            <person name="Park H.-J."/>
            <person name="Ramirez L."/>
            <person name="Alfaro M."/>
            <person name="Sun H."/>
            <person name="Tritt A."/>
            <person name="Yoshinaga Y."/>
            <person name="Zwiers L.-H."/>
            <person name="Turgeon B."/>
            <person name="Goodwin S."/>
            <person name="Spatafora J."/>
            <person name="Crous P."/>
            <person name="Grigoriev I."/>
        </authorList>
    </citation>
    <scope>NUCLEOTIDE SEQUENCE</scope>
    <source>
        <strain evidence="2">CBS 101060</strain>
    </source>
</reference>
<gene>
    <name evidence="2" type="ORF">M501DRAFT_994823</name>
</gene>
<name>A0A9P4SJK8_9PEZI</name>
<protein>
    <submittedName>
        <fullName evidence="2">Uncharacterized protein</fullName>
    </submittedName>
</protein>
<dbReference type="Proteomes" id="UP000799429">
    <property type="component" value="Unassembled WGS sequence"/>
</dbReference>
<sequence length="214" mass="23495">MYMSEDHDMSGAKAKGSPSDTNIGTNSSSETSMETSKGSPNDTIAEEDMSKKDMNVGEDLGMSYINTHEPIFTAAGAPHSLSRPHIEETAILPARTFVQPGPSSTKVPISPEKVHVPPEQIPIPAVDPSVPLEKLEEGDLKSAETFTLGRHYRISTRSVSCQGRITILLRGRCHTSSSRLYLQHWLLKCLTNWTIHPEICKDVIPTSARRLVFA</sequence>
<organism evidence="2 3">
    <name type="scientific">Patellaria atrata CBS 101060</name>
    <dbReference type="NCBI Taxonomy" id="1346257"/>
    <lineage>
        <taxon>Eukaryota</taxon>
        <taxon>Fungi</taxon>
        <taxon>Dikarya</taxon>
        <taxon>Ascomycota</taxon>
        <taxon>Pezizomycotina</taxon>
        <taxon>Dothideomycetes</taxon>
        <taxon>Dothideomycetes incertae sedis</taxon>
        <taxon>Patellariales</taxon>
        <taxon>Patellariaceae</taxon>
        <taxon>Patellaria</taxon>
    </lineage>
</organism>
<evidence type="ECO:0000313" key="3">
    <source>
        <dbReference type="Proteomes" id="UP000799429"/>
    </source>
</evidence>
<dbReference type="AlphaFoldDB" id="A0A9P4SJK8"/>
<keyword evidence="3" id="KW-1185">Reference proteome</keyword>
<comment type="caution">
    <text evidence="2">The sequence shown here is derived from an EMBL/GenBank/DDBJ whole genome shotgun (WGS) entry which is preliminary data.</text>
</comment>
<feature type="compositionally biased region" description="Basic and acidic residues" evidence="1">
    <location>
        <begin position="1"/>
        <end position="10"/>
    </location>
</feature>
<feature type="region of interest" description="Disordered" evidence="1">
    <location>
        <begin position="1"/>
        <end position="52"/>
    </location>
</feature>